<dbReference type="SUPFAM" id="SSF53335">
    <property type="entry name" value="S-adenosyl-L-methionine-dependent methyltransferases"/>
    <property type="match status" value="1"/>
</dbReference>
<evidence type="ECO:0000313" key="1">
    <source>
        <dbReference type="EMBL" id="MEV0707776.1"/>
    </source>
</evidence>
<comment type="caution">
    <text evidence="1">The sequence shown here is derived from an EMBL/GenBank/DDBJ whole genome shotgun (WGS) entry which is preliminary data.</text>
</comment>
<proteinExistence type="predicted"/>
<protein>
    <submittedName>
        <fullName evidence="1">SAM-dependent methyltransferase</fullName>
    </submittedName>
</protein>
<dbReference type="InterPro" id="IPR029063">
    <property type="entry name" value="SAM-dependent_MTases_sf"/>
</dbReference>
<dbReference type="CDD" id="cd02440">
    <property type="entry name" value="AdoMet_MTases"/>
    <property type="match status" value="1"/>
</dbReference>
<accession>A0ABV3FRI7</accession>
<dbReference type="Proteomes" id="UP001551695">
    <property type="component" value="Unassembled WGS sequence"/>
</dbReference>
<gene>
    <name evidence="1" type="ORF">AB0I48_09455</name>
</gene>
<name>A0ABV3FRI7_9NOCA</name>
<keyword evidence="1" id="KW-0489">Methyltransferase</keyword>
<organism evidence="1 2">
    <name type="scientific">Nocardia aurea</name>
    <dbReference type="NCBI Taxonomy" id="2144174"/>
    <lineage>
        <taxon>Bacteria</taxon>
        <taxon>Bacillati</taxon>
        <taxon>Actinomycetota</taxon>
        <taxon>Actinomycetes</taxon>
        <taxon>Mycobacteriales</taxon>
        <taxon>Nocardiaceae</taxon>
        <taxon>Nocardia</taxon>
    </lineage>
</organism>
<dbReference type="Pfam" id="PF05401">
    <property type="entry name" value="NodS"/>
    <property type="match status" value="1"/>
</dbReference>
<keyword evidence="1" id="KW-0808">Transferase</keyword>
<evidence type="ECO:0000313" key="2">
    <source>
        <dbReference type="Proteomes" id="UP001551695"/>
    </source>
</evidence>
<dbReference type="GO" id="GO:0008168">
    <property type="term" value="F:methyltransferase activity"/>
    <property type="evidence" value="ECO:0007669"/>
    <property type="project" value="UniProtKB-KW"/>
</dbReference>
<dbReference type="Gene3D" id="3.40.50.150">
    <property type="entry name" value="Vaccinia Virus protein VP39"/>
    <property type="match status" value="1"/>
</dbReference>
<sequence length="192" mass="22156">MSPRSDPEFFDAKYRADPDPWNFDTDWYEIRKRTLLLAMLPHPRFRSALEPGCANGHITTELARRCDRVTATDIAPRAVELTGIRCRDQPNVEIREWGLGRMWHWENIFDLVLLSEVVYYLPADALTLAIEDMASHLRPRTTVVLSHWRHTEKDHHLDGDEATGIALAAFPHRCVARYLDADVRIEVVTTNP</sequence>
<keyword evidence="2" id="KW-1185">Reference proteome</keyword>
<dbReference type="EMBL" id="JBFAKC010000004">
    <property type="protein sequence ID" value="MEV0707776.1"/>
    <property type="molecule type" value="Genomic_DNA"/>
</dbReference>
<dbReference type="RefSeq" id="WP_357781814.1">
    <property type="nucleotide sequence ID" value="NZ_JBFAKC010000004.1"/>
</dbReference>
<dbReference type="InterPro" id="IPR008715">
    <property type="entry name" value="SAM-MeTfrase_NodS-like"/>
</dbReference>
<dbReference type="GO" id="GO:0032259">
    <property type="term" value="P:methylation"/>
    <property type="evidence" value="ECO:0007669"/>
    <property type="project" value="UniProtKB-KW"/>
</dbReference>
<reference evidence="1 2" key="1">
    <citation type="submission" date="2024-06" db="EMBL/GenBank/DDBJ databases">
        <title>The Natural Products Discovery Center: Release of the First 8490 Sequenced Strains for Exploring Actinobacteria Biosynthetic Diversity.</title>
        <authorList>
            <person name="Kalkreuter E."/>
            <person name="Kautsar S.A."/>
            <person name="Yang D."/>
            <person name="Bader C.D."/>
            <person name="Teijaro C.N."/>
            <person name="Fluegel L."/>
            <person name="Davis C.M."/>
            <person name="Simpson J.R."/>
            <person name="Lauterbach L."/>
            <person name="Steele A.D."/>
            <person name="Gui C."/>
            <person name="Meng S."/>
            <person name="Li G."/>
            <person name="Viehrig K."/>
            <person name="Ye F."/>
            <person name="Su P."/>
            <person name="Kiefer A.F."/>
            <person name="Nichols A."/>
            <person name="Cepeda A.J."/>
            <person name="Yan W."/>
            <person name="Fan B."/>
            <person name="Jiang Y."/>
            <person name="Adhikari A."/>
            <person name="Zheng C.-J."/>
            <person name="Schuster L."/>
            <person name="Cowan T.M."/>
            <person name="Smanski M.J."/>
            <person name="Chevrette M.G."/>
            <person name="De Carvalho L.P.S."/>
            <person name="Shen B."/>
        </authorList>
    </citation>
    <scope>NUCLEOTIDE SEQUENCE [LARGE SCALE GENOMIC DNA]</scope>
    <source>
        <strain evidence="1 2">NPDC050403</strain>
    </source>
</reference>